<evidence type="ECO:0008006" key="3">
    <source>
        <dbReference type="Google" id="ProtNLM"/>
    </source>
</evidence>
<accession>F4L0Z5</accession>
<gene>
    <name evidence="1" type="ordered locus">Halhy_3730</name>
</gene>
<dbReference type="OrthoDB" id="1082405at2"/>
<evidence type="ECO:0000313" key="2">
    <source>
        <dbReference type="Proteomes" id="UP000008461"/>
    </source>
</evidence>
<reference evidence="1 2" key="1">
    <citation type="journal article" date="2011" name="Stand. Genomic Sci.">
        <title>Complete genome sequence of Haliscomenobacter hydrossis type strain (O).</title>
        <authorList>
            <consortium name="US DOE Joint Genome Institute (JGI-PGF)"/>
            <person name="Daligault H."/>
            <person name="Lapidus A."/>
            <person name="Zeytun A."/>
            <person name="Nolan M."/>
            <person name="Lucas S."/>
            <person name="Del Rio T.G."/>
            <person name="Tice H."/>
            <person name="Cheng J.F."/>
            <person name="Tapia R."/>
            <person name="Han C."/>
            <person name="Goodwin L."/>
            <person name="Pitluck S."/>
            <person name="Liolios K."/>
            <person name="Pagani I."/>
            <person name="Ivanova N."/>
            <person name="Huntemann M."/>
            <person name="Mavromatis K."/>
            <person name="Mikhailova N."/>
            <person name="Pati A."/>
            <person name="Chen A."/>
            <person name="Palaniappan K."/>
            <person name="Land M."/>
            <person name="Hauser L."/>
            <person name="Brambilla E.M."/>
            <person name="Rohde M."/>
            <person name="Verbarg S."/>
            <person name="Goker M."/>
            <person name="Bristow J."/>
            <person name="Eisen J.A."/>
            <person name="Markowitz V."/>
            <person name="Hugenholtz P."/>
            <person name="Kyrpides N.C."/>
            <person name="Klenk H.P."/>
            <person name="Woyke T."/>
        </authorList>
    </citation>
    <scope>NUCLEOTIDE SEQUENCE [LARGE SCALE GENOMIC DNA]</scope>
    <source>
        <strain evidence="2">ATCC 27775 / DSM 1100 / LMG 10767 / O</strain>
    </source>
</reference>
<organism evidence="1 2">
    <name type="scientific">Haliscomenobacter hydrossis (strain ATCC 27775 / DSM 1100 / LMG 10767 / O)</name>
    <dbReference type="NCBI Taxonomy" id="760192"/>
    <lineage>
        <taxon>Bacteria</taxon>
        <taxon>Pseudomonadati</taxon>
        <taxon>Bacteroidota</taxon>
        <taxon>Saprospiria</taxon>
        <taxon>Saprospirales</taxon>
        <taxon>Haliscomenobacteraceae</taxon>
        <taxon>Haliscomenobacter</taxon>
    </lineage>
</organism>
<dbReference type="Gene3D" id="2.30.30.110">
    <property type="match status" value="1"/>
</dbReference>
<keyword evidence="2" id="KW-1185">Reference proteome</keyword>
<name>F4L0Z5_HALH1</name>
<dbReference type="EMBL" id="CP002691">
    <property type="protein sequence ID" value="AEE51582.1"/>
    <property type="molecule type" value="Genomic_DNA"/>
</dbReference>
<dbReference type="AlphaFoldDB" id="F4L0Z5"/>
<dbReference type="RefSeq" id="WP_013766121.1">
    <property type="nucleotide sequence ID" value="NC_015510.1"/>
</dbReference>
<proteinExistence type="predicted"/>
<dbReference type="KEGG" id="hhy:Halhy_3730"/>
<evidence type="ECO:0000313" key="1">
    <source>
        <dbReference type="EMBL" id="AEE51582.1"/>
    </source>
</evidence>
<dbReference type="STRING" id="760192.Halhy_3730"/>
<protein>
    <recommendedName>
        <fullName evidence="3">PemK family protein</fullName>
    </recommendedName>
</protein>
<sequence length="151" mass="17134">MQNFSDFFPDELKEQFANNNLKVGTVLRIPVTFTTPPKVKRLVIVGFDSQNIALASVLINSEINPNKFPIQKMKDLHLELDGNNRDYLDHTSYVDCSQIREIDVTTIKSMLIKDPAICIGELDTADLTNLVDKIKIAYTISNNIKKKFGFK</sequence>
<dbReference type="eggNOG" id="ENOG50334DA">
    <property type="taxonomic scope" value="Bacteria"/>
</dbReference>
<dbReference type="InterPro" id="IPR011067">
    <property type="entry name" value="Plasmid_toxin/cell-grow_inhib"/>
</dbReference>
<reference key="2">
    <citation type="submission" date="2011-04" db="EMBL/GenBank/DDBJ databases">
        <title>Complete sequence of chromosome of Haliscomenobacter hydrossis DSM 1100.</title>
        <authorList>
            <consortium name="US DOE Joint Genome Institute (JGI-PGF)"/>
            <person name="Lucas S."/>
            <person name="Han J."/>
            <person name="Lapidus A."/>
            <person name="Bruce D."/>
            <person name="Goodwin L."/>
            <person name="Pitluck S."/>
            <person name="Peters L."/>
            <person name="Kyrpides N."/>
            <person name="Mavromatis K."/>
            <person name="Ivanova N."/>
            <person name="Ovchinnikova G."/>
            <person name="Pagani I."/>
            <person name="Daligault H."/>
            <person name="Detter J.C."/>
            <person name="Han C."/>
            <person name="Land M."/>
            <person name="Hauser L."/>
            <person name="Markowitz V."/>
            <person name="Cheng J.-F."/>
            <person name="Hugenholtz P."/>
            <person name="Woyke T."/>
            <person name="Wu D."/>
            <person name="Verbarg S."/>
            <person name="Frueling A."/>
            <person name="Brambilla E."/>
            <person name="Klenk H.-P."/>
            <person name="Eisen J.A."/>
        </authorList>
    </citation>
    <scope>NUCLEOTIDE SEQUENCE</scope>
    <source>
        <strain>DSM 1100</strain>
    </source>
</reference>
<dbReference type="Proteomes" id="UP000008461">
    <property type="component" value="Chromosome"/>
</dbReference>
<dbReference type="HOGENOM" id="CLU_137860_0_0_10"/>